<evidence type="ECO:0000256" key="3">
    <source>
        <dbReference type="ARBA" id="ARBA00004138"/>
    </source>
</evidence>
<reference evidence="17 18" key="1">
    <citation type="journal article" date="2009" name="Science">
        <title>Green evolution and dynamic adaptations revealed by genomes of the marine picoeukaryotes Micromonas.</title>
        <authorList>
            <person name="Worden A.Z."/>
            <person name="Lee J.H."/>
            <person name="Mock T."/>
            <person name="Rouze P."/>
            <person name="Simmons M.P."/>
            <person name="Aerts A.L."/>
            <person name="Allen A.E."/>
            <person name="Cuvelier M.L."/>
            <person name="Derelle E."/>
            <person name="Everett M.V."/>
            <person name="Foulon E."/>
            <person name="Grimwood J."/>
            <person name="Gundlach H."/>
            <person name="Henrissat B."/>
            <person name="Napoli C."/>
            <person name="McDonald S.M."/>
            <person name="Parker M.S."/>
            <person name="Rombauts S."/>
            <person name="Salamov A."/>
            <person name="Von Dassow P."/>
            <person name="Badger J.H."/>
            <person name="Coutinho P.M."/>
            <person name="Demir E."/>
            <person name="Dubchak I."/>
            <person name="Gentemann C."/>
            <person name="Eikrem W."/>
            <person name="Gready J.E."/>
            <person name="John U."/>
            <person name="Lanier W."/>
            <person name="Lindquist E.A."/>
            <person name="Lucas S."/>
            <person name="Mayer K.F."/>
            <person name="Moreau H."/>
            <person name="Not F."/>
            <person name="Otillar R."/>
            <person name="Panaud O."/>
            <person name="Pangilinan J."/>
            <person name="Paulsen I."/>
            <person name="Piegu B."/>
            <person name="Poliakov A."/>
            <person name="Robbens S."/>
            <person name="Schmutz J."/>
            <person name="Toulza E."/>
            <person name="Wyss T."/>
            <person name="Zelensky A."/>
            <person name="Zhou K."/>
            <person name="Armbrust E.V."/>
            <person name="Bhattacharya D."/>
            <person name="Goodenough U.W."/>
            <person name="Van de Peer Y."/>
            <person name="Grigoriev I.V."/>
        </authorList>
    </citation>
    <scope>NUCLEOTIDE SEQUENCE [LARGE SCALE GENOMIC DNA]</scope>
    <source>
        <strain evidence="17 18">CCMP1545</strain>
    </source>
</reference>
<dbReference type="AlphaFoldDB" id="C1N021"/>
<evidence type="ECO:0000256" key="14">
    <source>
        <dbReference type="RuleBase" id="RU000352"/>
    </source>
</evidence>
<dbReference type="GO" id="GO:0005929">
    <property type="term" value="C:cilium"/>
    <property type="evidence" value="ECO:0007669"/>
    <property type="project" value="UniProtKB-SubCell"/>
</dbReference>
<dbReference type="PRINTS" id="PR01161">
    <property type="entry name" value="TUBULIN"/>
</dbReference>
<dbReference type="Gene3D" id="3.40.50.1440">
    <property type="entry name" value="Tubulin/FtsZ, GTPase domain"/>
    <property type="match status" value="1"/>
</dbReference>
<keyword evidence="9 14" id="KW-0342">GTP-binding</keyword>
<dbReference type="PANTHER" id="PTHR11588">
    <property type="entry name" value="TUBULIN"/>
    <property type="match status" value="1"/>
</dbReference>
<keyword evidence="8" id="KW-0970">Cilium biogenesis/degradation</keyword>
<dbReference type="SMART" id="SM00864">
    <property type="entry name" value="Tubulin"/>
    <property type="match status" value="1"/>
</dbReference>
<keyword evidence="11" id="KW-0966">Cell projection</keyword>
<dbReference type="GO" id="GO:0005874">
    <property type="term" value="C:microtubule"/>
    <property type="evidence" value="ECO:0007669"/>
    <property type="project" value="UniProtKB-KW"/>
</dbReference>
<dbReference type="PROSITE" id="PS00227">
    <property type="entry name" value="TUBULIN"/>
    <property type="match status" value="1"/>
</dbReference>
<dbReference type="PRINTS" id="PR01224">
    <property type="entry name" value="DELTATUBULIN"/>
</dbReference>
<dbReference type="SUPFAM" id="SSF55307">
    <property type="entry name" value="Tubulin C-terminal domain-like"/>
    <property type="match status" value="1"/>
</dbReference>
<evidence type="ECO:0000256" key="13">
    <source>
        <dbReference type="ARBA" id="ARBA00046149"/>
    </source>
</evidence>
<sequence length="453" mass="48232">MPGSVVTVQLGQCGNQVGCELFDTLAREAAASSPSVRDEIHEAFFRSGDGAARPSSSSSSSSSPTARAVLIDMEPKVIASSLKRARRSSHRWRYDANSALAFQSGSGNNWARGYNTYGGLVRDEALELVRREAERCDHLGGFLLTQSLAGGTGAGLGAFVAEAIRDEHRGATILNHCVWPYESGEVIVQCYNTLLTLSTLLNVSDGVCVVQNEQLHRACVGALKIKRPTFDDMNGVAATQLAGVLLPSVARGVTPAGGAGCGRKLMLLHDVSRGACCDPTMRLLSLRSVPMMPQTSVDFTTFAWPGLIKRARQMLLTGTTLEEGLDWGVEPGGDGGGRVVTRCLAAMAFLRGKGAEDADVGALSDPRLFPTWTPSPLSVSHSGARFCGYDASLTLLSNCQSACPPIGRMLARAYQMKHAGAYLHQYAEHGVGEGEFDEAFGRVEDVLAAYRAM</sequence>
<evidence type="ECO:0000313" key="18">
    <source>
        <dbReference type="Proteomes" id="UP000001876"/>
    </source>
</evidence>
<dbReference type="EMBL" id="GG663743">
    <property type="protein sequence ID" value="EEH54970.1"/>
    <property type="molecule type" value="Genomic_DNA"/>
</dbReference>
<accession>C1N021</accession>
<dbReference type="KEGG" id="mpp:MICPUCDRAFT_20062"/>
<evidence type="ECO:0000256" key="8">
    <source>
        <dbReference type="ARBA" id="ARBA00022794"/>
    </source>
</evidence>
<dbReference type="GO" id="GO:0005814">
    <property type="term" value="C:centriole"/>
    <property type="evidence" value="ECO:0007669"/>
    <property type="project" value="UniProtKB-SubCell"/>
</dbReference>
<evidence type="ECO:0000256" key="5">
    <source>
        <dbReference type="ARBA" id="ARBA00014184"/>
    </source>
</evidence>
<dbReference type="InterPro" id="IPR002967">
    <property type="entry name" value="Delta_tubulin"/>
</dbReference>
<evidence type="ECO:0000256" key="4">
    <source>
        <dbReference type="ARBA" id="ARBA00009636"/>
    </source>
</evidence>
<evidence type="ECO:0000313" key="17">
    <source>
        <dbReference type="EMBL" id="EEH54970.1"/>
    </source>
</evidence>
<dbReference type="CDD" id="cd02189">
    <property type="entry name" value="delta_zeta_tubulin-like"/>
    <property type="match status" value="1"/>
</dbReference>
<evidence type="ECO:0000256" key="10">
    <source>
        <dbReference type="ARBA" id="ARBA00023242"/>
    </source>
</evidence>
<dbReference type="SUPFAM" id="SSF52490">
    <property type="entry name" value="Tubulin nucleotide-binding domain-like"/>
    <property type="match status" value="1"/>
</dbReference>
<evidence type="ECO:0000256" key="15">
    <source>
        <dbReference type="SAM" id="MobiDB-lite"/>
    </source>
</evidence>
<dbReference type="GO" id="GO:0007017">
    <property type="term" value="P:microtubule-based process"/>
    <property type="evidence" value="ECO:0007669"/>
    <property type="project" value="InterPro"/>
</dbReference>
<dbReference type="InterPro" id="IPR036525">
    <property type="entry name" value="Tubulin/FtsZ_GTPase_sf"/>
</dbReference>
<gene>
    <name evidence="17" type="ORF">MICPUCDRAFT_20062</name>
</gene>
<comment type="function">
    <text evidence="13">Acts as a positive regulator of hedgehog signaling and regulates ciliary function.</text>
</comment>
<feature type="domain" description="Tubulin/FtsZ GTPase" evidence="16">
    <location>
        <begin position="41"/>
        <end position="252"/>
    </location>
</feature>
<name>C1N021_MICPC</name>
<dbReference type="STRING" id="564608.C1N021"/>
<keyword evidence="18" id="KW-1185">Reference proteome</keyword>
<evidence type="ECO:0000256" key="2">
    <source>
        <dbReference type="ARBA" id="ARBA00004123"/>
    </source>
</evidence>
<dbReference type="OrthoDB" id="10250004at2759"/>
<protein>
    <recommendedName>
        <fullName evidence="5">Tubulin delta chain</fullName>
    </recommendedName>
    <alternativeName>
        <fullName evidence="12">Delta-tubulin</fullName>
    </alternativeName>
</protein>
<evidence type="ECO:0000256" key="1">
    <source>
        <dbReference type="ARBA" id="ARBA00004114"/>
    </source>
</evidence>
<evidence type="ECO:0000259" key="16">
    <source>
        <dbReference type="SMART" id="SM00864"/>
    </source>
</evidence>
<dbReference type="InterPro" id="IPR008280">
    <property type="entry name" value="Tub_FtsZ_C"/>
</dbReference>
<dbReference type="Pfam" id="PF00091">
    <property type="entry name" value="Tubulin"/>
    <property type="match status" value="1"/>
</dbReference>
<dbReference type="OMA" id="ACHPEYK"/>
<dbReference type="GO" id="GO:0005634">
    <property type="term" value="C:nucleus"/>
    <property type="evidence" value="ECO:0007669"/>
    <property type="project" value="UniProtKB-SubCell"/>
</dbReference>
<organism evidence="18">
    <name type="scientific">Micromonas pusilla (strain CCMP1545)</name>
    <name type="common">Picoplanktonic green alga</name>
    <dbReference type="NCBI Taxonomy" id="564608"/>
    <lineage>
        <taxon>Eukaryota</taxon>
        <taxon>Viridiplantae</taxon>
        <taxon>Chlorophyta</taxon>
        <taxon>Mamiellophyceae</taxon>
        <taxon>Mamiellales</taxon>
        <taxon>Mamiellaceae</taxon>
        <taxon>Micromonas</taxon>
    </lineage>
</organism>
<dbReference type="GO" id="GO:0030030">
    <property type="term" value="P:cell projection organization"/>
    <property type="evidence" value="ECO:0007669"/>
    <property type="project" value="UniProtKB-KW"/>
</dbReference>
<dbReference type="GO" id="GO:0005525">
    <property type="term" value="F:GTP binding"/>
    <property type="evidence" value="ECO:0007669"/>
    <property type="project" value="UniProtKB-UniRule"/>
</dbReference>
<keyword evidence="6 14" id="KW-0493">Microtubule</keyword>
<dbReference type="Proteomes" id="UP000001876">
    <property type="component" value="Unassembled WGS sequence"/>
</dbReference>
<comment type="subcellular location">
    <subcellularLocation>
        <location evidence="3">Cell projection</location>
        <location evidence="3">Cilium</location>
    </subcellularLocation>
    <subcellularLocation>
        <location evidence="1">Cytoplasm</location>
        <location evidence="1">Cytoskeleton</location>
        <location evidence="1">Microtubule organizing center</location>
        <location evidence="1">Centrosome</location>
        <location evidence="1">Centriole</location>
    </subcellularLocation>
    <subcellularLocation>
        <location evidence="2">Nucleus</location>
    </subcellularLocation>
</comment>
<dbReference type="InterPro" id="IPR000217">
    <property type="entry name" value="Tubulin"/>
</dbReference>
<keyword evidence="10" id="KW-0539">Nucleus</keyword>
<evidence type="ECO:0000256" key="7">
    <source>
        <dbReference type="ARBA" id="ARBA00022741"/>
    </source>
</evidence>
<proteinExistence type="inferred from homology"/>
<dbReference type="eggNOG" id="KOG1374">
    <property type="taxonomic scope" value="Eukaryota"/>
</dbReference>
<evidence type="ECO:0000256" key="6">
    <source>
        <dbReference type="ARBA" id="ARBA00022701"/>
    </source>
</evidence>
<feature type="region of interest" description="Disordered" evidence="15">
    <location>
        <begin position="47"/>
        <end position="66"/>
    </location>
</feature>
<dbReference type="GeneID" id="9686759"/>
<dbReference type="InterPro" id="IPR003008">
    <property type="entry name" value="Tubulin_FtsZ_GTPase"/>
</dbReference>
<dbReference type="RefSeq" id="XP_003061320.1">
    <property type="nucleotide sequence ID" value="XM_003061274.1"/>
</dbReference>
<evidence type="ECO:0000256" key="11">
    <source>
        <dbReference type="ARBA" id="ARBA00023273"/>
    </source>
</evidence>
<keyword evidence="7 14" id="KW-0547">Nucleotide-binding</keyword>
<evidence type="ECO:0000256" key="9">
    <source>
        <dbReference type="ARBA" id="ARBA00023134"/>
    </source>
</evidence>
<dbReference type="GO" id="GO:0005200">
    <property type="term" value="F:structural constituent of cytoskeleton"/>
    <property type="evidence" value="ECO:0007669"/>
    <property type="project" value="InterPro"/>
</dbReference>
<comment type="similarity">
    <text evidence="4 14">Belongs to the tubulin family.</text>
</comment>
<dbReference type="InterPro" id="IPR017975">
    <property type="entry name" value="Tubulin_CS"/>
</dbReference>
<evidence type="ECO:0000256" key="12">
    <source>
        <dbReference type="ARBA" id="ARBA00030594"/>
    </source>
</evidence>